<keyword evidence="2" id="KW-1133">Transmembrane helix</keyword>
<accession>A0A2R5GDD9</accession>
<evidence type="ECO:0008006" key="5">
    <source>
        <dbReference type="Google" id="ProtNLM"/>
    </source>
</evidence>
<feature type="transmembrane region" description="Helical" evidence="2">
    <location>
        <begin position="406"/>
        <end position="423"/>
    </location>
</feature>
<feature type="transmembrane region" description="Helical" evidence="2">
    <location>
        <begin position="315"/>
        <end position="348"/>
    </location>
</feature>
<feature type="transmembrane region" description="Helical" evidence="2">
    <location>
        <begin position="210"/>
        <end position="234"/>
    </location>
</feature>
<sequence>MPQRRPDASTSDGAVAAGHEEGDGPRRRGSVPQELCDLHEAAATTLHAGAAVGSAVYQGIRLNDVDVGMTSDGVHLVGMQRPGPASIGNLHNYHHQETLRGTNGNGEEDRARFKRKSSVYLDDRWDGDIDEANAGALGAGDANSGGVGGHCGADGQGSSELSESGPCECLGVLLSQPAAFVLICIWFGLSAIFFMELHESIKGALGAGDVLAQTAVHLFVSCALMFSHGVLMHVAGHPHKLEALTALLDSTPHIVWIVLGFAHLLSHAFLLSGLAVLDVSTLQLAKLVEPAILVAMATLRWVPQTHLPLSTTQTLFGIVLGAGAMAASVSGPSVVSGVILIFLSSALLQWRSHIVRRMMHKVHADAPFLAFGITSTVGFVLALFILVIMYATNLSVFTGRVSVETGLYYFGASAVNLLITQLYSQGAHEGLKLLQCIFIAVLAACVHFEHITVAQWLGIGLVGVGWAGVDMNRHQSSVRRTAALGSLAVLITAALVMGGDDIHAHYGPETWLQERSQRQFTPGISEDGRIEEPRAICDVYEEQLYSIWAYPFSPGPNVNRRCPTEVVYCAFSGCMNRFAGARRLNLKSLVRGTPYETFVRHHMWEKVRLKRQFADHVQSVAMLSLLLKKPGICVRILGQVSWHCHSDRNWPSIDYEPATLSMMPPFMLPNLRELQDQFEEYSSFSYVSHSKKLVGVDLGDELQAFAGLSFMPYLSHFTDRDQGLPDAHGHLFMNTWLGPNVQWPPGPKLDPVMLSVHTSPKFRKQVLGKDISYFTDYNKKHGPVGARDHATLDFLVANGVEAFFSGCFSTIVDVATDVRQPRGNKAFLVDVARTDLIPDGVLNVVERRSVLPALDVLRDEEGVHHYAFHLLRSFAEEAKLVITSRAHIGLAAMAQGVPVIFLKPPRGADATVTDVQGAMGAGMDDIISFFHVLGRDQPLPRFFNWTHPPPNPGNHIVDRHRATFWNYISKRSSVFSDTAFLFGIVPLRRLGHGQPYGVEAPQDVFHIMLPSANAMTNSTMRLAESVFRHHPNARLVVHCNDNVGMRQTELVQLALVGYDVAVESFDMVQQLRQLHLDHNLVKRFVSHMRKFPDDLDILPVLVLFIHGGVFLRNHNGLVMQTIPRSFPSAWQDGADLLLFPKGSPILLRTAELFLRNPQLSIENALVQAINEYTFDAVEVGIAAQSEQPDFTLYGANTTTQVLKLRNGAYLGSPCGNSFPDCGVRGVDDQDSASVDLFEASCIFCSSRTAFDYAAQGF</sequence>
<evidence type="ECO:0000256" key="2">
    <source>
        <dbReference type="SAM" id="Phobius"/>
    </source>
</evidence>
<dbReference type="AlphaFoldDB" id="A0A2R5GDD9"/>
<feature type="transmembrane region" description="Helical" evidence="2">
    <location>
        <begin position="453"/>
        <end position="469"/>
    </location>
</feature>
<keyword evidence="4" id="KW-1185">Reference proteome</keyword>
<feature type="transmembrane region" description="Helical" evidence="2">
    <location>
        <begin position="368"/>
        <end position="391"/>
    </location>
</feature>
<feature type="transmembrane region" description="Helical" evidence="2">
    <location>
        <begin position="254"/>
        <end position="277"/>
    </location>
</feature>
<evidence type="ECO:0000313" key="3">
    <source>
        <dbReference type="EMBL" id="GBG27728.1"/>
    </source>
</evidence>
<evidence type="ECO:0000256" key="1">
    <source>
        <dbReference type="SAM" id="MobiDB-lite"/>
    </source>
</evidence>
<dbReference type="EMBL" id="BEYU01000035">
    <property type="protein sequence ID" value="GBG27728.1"/>
    <property type="molecule type" value="Genomic_DNA"/>
</dbReference>
<organism evidence="3 4">
    <name type="scientific">Hondaea fermentalgiana</name>
    <dbReference type="NCBI Taxonomy" id="2315210"/>
    <lineage>
        <taxon>Eukaryota</taxon>
        <taxon>Sar</taxon>
        <taxon>Stramenopiles</taxon>
        <taxon>Bigyra</taxon>
        <taxon>Labyrinthulomycetes</taxon>
        <taxon>Thraustochytrida</taxon>
        <taxon>Thraustochytriidae</taxon>
        <taxon>Hondaea</taxon>
    </lineage>
</organism>
<comment type="caution">
    <text evidence="3">The sequence shown here is derived from an EMBL/GenBank/DDBJ whole genome shotgun (WGS) entry which is preliminary data.</text>
</comment>
<name>A0A2R5GDD9_9STRA</name>
<reference evidence="3 4" key="1">
    <citation type="submission" date="2017-12" db="EMBL/GenBank/DDBJ databases">
        <title>Sequencing, de novo assembly and annotation of complete genome of a new Thraustochytrid species, strain FCC1311.</title>
        <authorList>
            <person name="Sedici K."/>
            <person name="Godart F."/>
            <person name="Aiese Cigliano R."/>
            <person name="Sanseverino W."/>
            <person name="Barakat M."/>
            <person name="Ortet P."/>
            <person name="Marechal E."/>
            <person name="Cagnac O."/>
            <person name="Amato A."/>
        </authorList>
    </citation>
    <scope>NUCLEOTIDE SEQUENCE [LARGE SCALE GENOMIC DNA]</scope>
</reference>
<proteinExistence type="predicted"/>
<feature type="transmembrane region" description="Helical" evidence="2">
    <location>
        <begin position="178"/>
        <end position="198"/>
    </location>
</feature>
<keyword evidence="2" id="KW-0812">Transmembrane</keyword>
<feature type="region of interest" description="Disordered" evidence="1">
    <location>
        <begin position="1"/>
        <end position="31"/>
    </location>
</feature>
<dbReference type="Proteomes" id="UP000241890">
    <property type="component" value="Unassembled WGS sequence"/>
</dbReference>
<protein>
    <recommendedName>
        <fullName evidence="5">Polysaccharide pyruvyl transferase domain-containing protein</fullName>
    </recommendedName>
</protein>
<dbReference type="InParanoid" id="A0A2R5GDD9"/>
<gene>
    <name evidence="3" type="ORF">FCC1311_039512</name>
</gene>
<feature type="transmembrane region" description="Helical" evidence="2">
    <location>
        <begin position="481"/>
        <end position="499"/>
    </location>
</feature>
<keyword evidence="2" id="KW-0472">Membrane</keyword>
<feature type="transmembrane region" description="Helical" evidence="2">
    <location>
        <begin position="430"/>
        <end position="447"/>
    </location>
</feature>
<evidence type="ECO:0000313" key="4">
    <source>
        <dbReference type="Proteomes" id="UP000241890"/>
    </source>
</evidence>
<dbReference type="OrthoDB" id="409543at2759"/>